<accession>A0A1S8L0X1</accession>
<sequence length="34" mass="3979">MSNMSYCGFRNTEEDVIDCLEALGEEKNLVRRKQ</sequence>
<protein>
    <submittedName>
        <fullName evidence="1">Uncharacterized protein</fullName>
    </submittedName>
</protein>
<dbReference type="AlphaFoldDB" id="A0A1S8L0X1"/>
<dbReference type="EMBL" id="CP096983">
    <property type="protein sequence ID" value="URZ11031.1"/>
    <property type="molecule type" value="Genomic_DNA"/>
</dbReference>
<keyword evidence="2" id="KW-1185">Reference proteome</keyword>
<evidence type="ECO:0000313" key="2">
    <source>
        <dbReference type="Proteomes" id="UP000190951"/>
    </source>
</evidence>
<dbReference type="KEGG" id="crw:CROST_017470"/>
<dbReference type="Proteomes" id="UP000190951">
    <property type="component" value="Chromosome"/>
</dbReference>
<gene>
    <name evidence="1" type="ORF">CROST_017470</name>
</gene>
<evidence type="ECO:0000313" key="1">
    <source>
        <dbReference type="EMBL" id="URZ11031.1"/>
    </source>
</evidence>
<proteinExistence type="predicted"/>
<reference evidence="1 2" key="1">
    <citation type="submission" date="2022-04" db="EMBL/GenBank/DDBJ databases">
        <title>Genome sequence of C. roseum typestrain.</title>
        <authorList>
            <person name="Poehlein A."/>
            <person name="Schoch T."/>
            <person name="Duerre P."/>
            <person name="Daniel R."/>
        </authorList>
    </citation>
    <scope>NUCLEOTIDE SEQUENCE [LARGE SCALE GENOMIC DNA]</scope>
    <source>
        <strain evidence="1 2">DSM 7320</strain>
    </source>
</reference>
<name>A0A1S8L0X1_9CLOT</name>
<organism evidence="1 2">
    <name type="scientific">Clostridium felsineum</name>
    <dbReference type="NCBI Taxonomy" id="36839"/>
    <lineage>
        <taxon>Bacteria</taxon>
        <taxon>Bacillati</taxon>
        <taxon>Bacillota</taxon>
        <taxon>Clostridia</taxon>
        <taxon>Eubacteriales</taxon>
        <taxon>Clostridiaceae</taxon>
        <taxon>Clostridium</taxon>
    </lineage>
</organism>